<feature type="region of interest" description="Disordered" evidence="1">
    <location>
        <begin position="413"/>
        <end position="435"/>
    </location>
</feature>
<name>A0A0C9WRB7_9AGAR</name>
<proteinExistence type="predicted"/>
<protein>
    <recommendedName>
        <fullName evidence="6">Mid2 domain-containing protein</fullName>
    </recommendedName>
</protein>
<keyword evidence="5" id="KW-1185">Reference proteome</keyword>
<evidence type="ECO:0000313" key="5">
    <source>
        <dbReference type="Proteomes" id="UP000054477"/>
    </source>
</evidence>
<reference evidence="5" key="2">
    <citation type="submission" date="2015-01" db="EMBL/GenBank/DDBJ databases">
        <title>Evolutionary Origins and Diversification of the Mycorrhizal Mutualists.</title>
        <authorList>
            <consortium name="DOE Joint Genome Institute"/>
            <consortium name="Mycorrhizal Genomics Consortium"/>
            <person name="Kohler A."/>
            <person name="Kuo A."/>
            <person name="Nagy L.G."/>
            <person name="Floudas D."/>
            <person name="Copeland A."/>
            <person name="Barry K.W."/>
            <person name="Cichocki N."/>
            <person name="Veneault-Fourrey C."/>
            <person name="LaButti K."/>
            <person name="Lindquist E.A."/>
            <person name="Lipzen A."/>
            <person name="Lundell T."/>
            <person name="Morin E."/>
            <person name="Murat C."/>
            <person name="Riley R."/>
            <person name="Ohm R."/>
            <person name="Sun H."/>
            <person name="Tunlid A."/>
            <person name="Henrissat B."/>
            <person name="Grigoriev I.V."/>
            <person name="Hibbett D.S."/>
            <person name="Martin F."/>
        </authorList>
    </citation>
    <scope>NUCLEOTIDE SEQUENCE [LARGE SCALE GENOMIC DNA]</scope>
    <source>
        <strain evidence="5">LaAM-08-1</strain>
    </source>
</reference>
<reference evidence="4 5" key="1">
    <citation type="submission" date="2014-04" db="EMBL/GenBank/DDBJ databases">
        <authorList>
            <consortium name="DOE Joint Genome Institute"/>
            <person name="Kuo A."/>
            <person name="Kohler A."/>
            <person name="Nagy L.G."/>
            <person name="Floudas D."/>
            <person name="Copeland A."/>
            <person name="Barry K.W."/>
            <person name="Cichocki N."/>
            <person name="Veneault-Fourrey C."/>
            <person name="LaButti K."/>
            <person name="Lindquist E.A."/>
            <person name="Lipzen A."/>
            <person name="Lundell T."/>
            <person name="Morin E."/>
            <person name="Murat C."/>
            <person name="Sun H."/>
            <person name="Tunlid A."/>
            <person name="Henrissat B."/>
            <person name="Grigoriev I.V."/>
            <person name="Hibbett D.S."/>
            <person name="Martin F."/>
            <person name="Nordberg H.P."/>
            <person name="Cantor M.N."/>
            <person name="Hua S.X."/>
        </authorList>
    </citation>
    <scope>NUCLEOTIDE SEQUENCE [LARGE SCALE GENOMIC DNA]</scope>
    <source>
        <strain evidence="4 5">LaAM-08-1</strain>
    </source>
</reference>
<dbReference type="Proteomes" id="UP000054477">
    <property type="component" value="Unassembled WGS sequence"/>
</dbReference>
<dbReference type="EMBL" id="KN838613">
    <property type="protein sequence ID" value="KIK01050.1"/>
    <property type="molecule type" value="Genomic_DNA"/>
</dbReference>
<sequence>MKLAGLGALGYALMKICLWPSKIAATIVHQTIDDQRGDSVTYPRYYNQTCGSPRSAAGTDRPAVGPMRISMQFNGPAIYVHFILVNHEGDGITTFTSTNFTVDSEVPFKRTISDPSPSLFNYNGLVFSNASLPSTLHTLNITTTCFASAYFNFKYAISIHDFDSLEAPPRVTSPKSSTSDSSSRSVMTATSYASSTSFSPSPSVVTATSYISSTSDSSSWSVMTATSYASSTNFSSSLSVVTATSYVSSTSDPPSLLSAVTAAPEKSSTSGAILHSTAATGAKSLAGAIVGGTAAAIVMFGIVILLLLCWRRRGGYHVLQEGKRNDSIPLVTKVKTRPSVRSTTSSMTAVIPARLAIEKGYGYGMAYSDIAPKFFEADYQCNDDRTLPAGQVNLYPAGSGRFSSFSGKTFVSSTSNSSNLYTSEDRRSSPPAPTSPCIETIQEEIPVTLQEEIGYQLRTVQLNNGLHATGVGRRSQEVGAVETADIGGGRGYRRGGGSVSTWGSPVLEGADRILSLREQQLA</sequence>
<keyword evidence="2" id="KW-1133">Transmembrane helix</keyword>
<feature type="chain" id="PRO_5002222481" description="Mid2 domain-containing protein" evidence="3">
    <location>
        <begin position="25"/>
        <end position="522"/>
    </location>
</feature>
<feature type="signal peptide" evidence="3">
    <location>
        <begin position="1"/>
        <end position="24"/>
    </location>
</feature>
<keyword evidence="2" id="KW-0472">Membrane</keyword>
<keyword evidence="3" id="KW-0732">Signal</keyword>
<organism evidence="4 5">
    <name type="scientific">Laccaria amethystina LaAM-08-1</name>
    <dbReference type="NCBI Taxonomy" id="1095629"/>
    <lineage>
        <taxon>Eukaryota</taxon>
        <taxon>Fungi</taxon>
        <taxon>Dikarya</taxon>
        <taxon>Basidiomycota</taxon>
        <taxon>Agaricomycotina</taxon>
        <taxon>Agaricomycetes</taxon>
        <taxon>Agaricomycetidae</taxon>
        <taxon>Agaricales</taxon>
        <taxon>Agaricineae</taxon>
        <taxon>Hydnangiaceae</taxon>
        <taxon>Laccaria</taxon>
    </lineage>
</organism>
<accession>A0A0C9WRB7</accession>
<gene>
    <name evidence="4" type="ORF">K443DRAFT_678739</name>
</gene>
<keyword evidence="2" id="KW-0812">Transmembrane</keyword>
<dbReference type="AlphaFoldDB" id="A0A0C9WRB7"/>
<evidence type="ECO:0000256" key="3">
    <source>
        <dbReference type="SAM" id="SignalP"/>
    </source>
</evidence>
<evidence type="ECO:0000256" key="2">
    <source>
        <dbReference type="SAM" id="Phobius"/>
    </source>
</evidence>
<dbReference type="HOGENOM" id="CLU_033259_1_1_1"/>
<evidence type="ECO:0000256" key="1">
    <source>
        <dbReference type="SAM" id="MobiDB-lite"/>
    </source>
</evidence>
<dbReference type="OrthoDB" id="2758521at2759"/>
<evidence type="ECO:0008006" key="6">
    <source>
        <dbReference type="Google" id="ProtNLM"/>
    </source>
</evidence>
<evidence type="ECO:0000313" key="4">
    <source>
        <dbReference type="EMBL" id="KIK01050.1"/>
    </source>
</evidence>
<feature type="compositionally biased region" description="Low complexity" evidence="1">
    <location>
        <begin position="413"/>
        <end position="422"/>
    </location>
</feature>
<feature type="transmembrane region" description="Helical" evidence="2">
    <location>
        <begin position="285"/>
        <end position="310"/>
    </location>
</feature>